<dbReference type="SUPFAM" id="SSF51126">
    <property type="entry name" value="Pectin lyase-like"/>
    <property type="match status" value="1"/>
</dbReference>
<dbReference type="Proteomes" id="UP001600165">
    <property type="component" value="Unassembled WGS sequence"/>
</dbReference>
<feature type="domain" description="Filamentous haemagglutinin FhaB/tRNA nuclease CdiA-like TPS" evidence="1">
    <location>
        <begin position="1"/>
        <end position="168"/>
    </location>
</feature>
<feature type="non-terminal residue" evidence="2">
    <location>
        <position position="1"/>
    </location>
</feature>
<organism evidence="2 3">
    <name type="scientific">Almyronema epifaneia S1</name>
    <dbReference type="NCBI Taxonomy" id="2991925"/>
    <lineage>
        <taxon>Bacteria</taxon>
        <taxon>Bacillati</taxon>
        <taxon>Cyanobacteriota</taxon>
        <taxon>Cyanophyceae</taxon>
        <taxon>Nodosilineales</taxon>
        <taxon>Nodosilineaceae</taxon>
        <taxon>Almyronema</taxon>
        <taxon>Almyronema epifaneia</taxon>
    </lineage>
</organism>
<accession>A0ABW6IN50</accession>
<dbReference type="InterPro" id="IPR008638">
    <property type="entry name" value="FhaB/CdiA-like_TPS"/>
</dbReference>
<gene>
    <name evidence="2" type="ORF">ACFVKH_20775</name>
</gene>
<evidence type="ECO:0000313" key="2">
    <source>
        <dbReference type="EMBL" id="MFE4108714.1"/>
    </source>
</evidence>
<evidence type="ECO:0000259" key="1">
    <source>
        <dbReference type="Pfam" id="PF05860"/>
    </source>
</evidence>
<keyword evidence="3" id="KW-1185">Reference proteome</keyword>
<name>A0ABW6IN50_9CYAN</name>
<dbReference type="EMBL" id="JBHZOL010000144">
    <property type="protein sequence ID" value="MFE4108714.1"/>
    <property type="molecule type" value="Genomic_DNA"/>
</dbReference>
<sequence>ANLFLLNPAGILFGPNASLATGGSFISTTADSISFDDGTEFSASQTTGTPLLTLSSPVGLQLGSNAGTIQVEGPPLTGLFIPRTPTLSLPAGKTLALVGSQIDINSATLMASDGQIELWAIQEAEVVFDNSLTNWRLDSPTATAIWGTVSLQQSSLVDASGANGGSINVRGRGLTLQGGSNIQSRTSTGQGQGITVNTTEFIELLGNADATPSGFDGISTSVGNVLGLIVFPGPPATGQAGDVTIQTQRLRMTNGAWLSSLTAGNNSGTGNVMVRATDIDMMGYETLPGFTSTSIASLIVTGNNNQSGNVTVDAQRVRLLEGSRISSSVVAGNGQAGEVSVTASESLEIRGSTSSGGFITGSLSGLSSAILASLEAGTTGQGGQISINAGLLTLAEGGAITSELAGSKIDPFMNFLLGARGTAGNIDIQAREVEISDPIIDGFSQTLTGITASIGEGATGIGGNINLTADNLRIFNGGQITSSSQGNGPAGNVNLTASTIDVQGRSQ</sequence>
<dbReference type="InterPro" id="IPR011050">
    <property type="entry name" value="Pectin_lyase_fold/virulence"/>
</dbReference>
<dbReference type="Pfam" id="PF05860">
    <property type="entry name" value="TPS"/>
    <property type="match status" value="1"/>
</dbReference>
<reference evidence="2 3" key="1">
    <citation type="submission" date="2024-10" db="EMBL/GenBank/DDBJ databases">
        <authorList>
            <person name="Ratan Roy A."/>
            <person name="Morales Sandoval P.H."/>
            <person name="De Los Santos Villalobos S."/>
            <person name="Chakraborty S."/>
            <person name="Mukherjee J."/>
        </authorList>
    </citation>
    <scope>NUCLEOTIDE SEQUENCE [LARGE SCALE GENOMIC DNA]</scope>
    <source>
        <strain evidence="2 3">S1</strain>
    </source>
</reference>
<comment type="caution">
    <text evidence="2">The sequence shown here is derived from an EMBL/GenBank/DDBJ whole genome shotgun (WGS) entry which is preliminary data.</text>
</comment>
<protein>
    <submittedName>
        <fullName evidence="2">S-layer family protein</fullName>
    </submittedName>
</protein>
<dbReference type="Gene3D" id="2.160.20.10">
    <property type="entry name" value="Single-stranded right-handed beta-helix, Pectin lyase-like"/>
    <property type="match status" value="1"/>
</dbReference>
<proteinExistence type="predicted"/>
<feature type="non-terminal residue" evidence="2">
    <location>
        <position position="507"/>
    </location>
</feature>
<evidence type="ECO:0000313" key="3">
    <source>
        <dbReference type="Proteomes" id="UP001600165"/>
    </source>
</evidence>
<dbReference type="InterPro" id="IPR012334">
    <property type="entry name" value="Pectin_lyas_fold"/>
</dbReference>